<feature type="transmembrane region" description="Helical" evidence="10">
    <location>
        <begin position="271"/>
        <end position="293"/>
    </location>
</feature>
<evidence type="ECO:0000313" key="11">
    <source>
        <dbReference type="EMBL" id="KAG9511431.1"/>
    </source>
</evidence>
<keyword evidence="8" id="KW-0520">NAD</keyword>
<keyword evidence="12" id="KW-1185">Reference proteome</keyword>
<keyword evidence="6 10" id="KW-1133">Transmembrane helix</keyword>
<keyword evidence="4" id="KW-0813">Transport</keyword>
<dbReference type="InterPro" id="IPR001694">
    <property type="entry name" value="NADH_UbQ_OxRdtase_su1/FPO"/>
</dbReference>
<feature type="transmembrane region" description="Helical" evidence="10">
    <location>
        <begin position="231"/>
        <end position="259"/>
    </location>
</feature>
<evidence type="ECO:0000256" key="5">
    <source>
        <dbReference type="ARBA" id="ARBA00022692"/>
    </source>
</evidence>
<evidence type="ECO:0000256" key="10">
    <source>
        <dbReference type="SAM" id="Phobius"/>
    </source>
</evidence>
<sequence length="294" mass="33722">MMILTVKTFLNLLPILLSVAFITLMERKILGLTMMRLSPQKISMAGILQPMSDAVKLSNKESNIMTNSSMILFSMISTMFLTSSLIIWNTNMTNPQVLSIKNNILFIITVLSLNSSMIIYMGWSSYSKYSLMGAIRCAAQTISYEAVLMMILVTFIWSMKSFSSQMSQTCKTNIMLILPLGLMMWLPTSLAEMNRTPYDFSESESELVSGFNTEFGSKEFSMIFIAEYSNIIFMMMISSYIFTSMNSMFLFMMTWVLWIRSTLPRLRFDKLMMMAWKSLIPLSTMFLILTIIMI</sequence>
<dbReference type="Pfam" id="PF00146">
    <property type="entry name" value="NADHdh"/>
    <property type="match status" value="1"/>
</dbReference>
<keyword evidence="5 8" id="KW-0812">Transmembrane</keyword>
<evidence type="ECO:0000256" key="1">
    <source>
        <dbReference type="ARBA" id="ARBA00004141"/>
    </source>
</evidence>
<feature type="transmembrane region" description="Helical" evidence="10">
    <location>
        <begin position="70"/>
        <end position="91"/>
    </location>
</feature>
<comment type="caution">
    <text evidence="11">The sequence shown here is derived from an EMBL/GenBank/DDBJ whole genome shotgun (WGS) entry which is preliminary data.</text>
</comment>
<evidence type="ECO:0000256" key="6">
    <source>
        <dbReference type="ARBA" id="ARBA00022989"/>
    </source>
</evidence>
<keyword evidence="9 11" id="KW-0496">Mitochondrion</keyword>
<feature type="transmembrane region" description="Helical" evidence="10">
    <location>
        <begin position="174"/>
        <end position="191"/>
    </location>
</feature>
<dbReference type="EC" id="7.1.1.2" evidence="9"/>
<comment type="catalytic activity">
    <reaction evidence="9">
        <text>a ubiquinone + NADH + 5 H(+)(in) = a ubiquinol + NAD(+) + 4 H(+)(out)</text>
        <dbReference type="Rhea" id="RHEA:29091"/>
        <dbReference type="Rhea" id="RHEA-COMP:9565"/>
        <dbReference type="Rhea" id="RHEA-COMP:9566"/>
        <dbReference type="ChEBI" id="CHEBI:15378"/>
        <dbReference type="ChEBI" id="CHEBI:16389"/>
        <dbReference type="ChEBI" id="CHEBI:17976"/>
        <dbReference type="ChEBI" id="CHEBI:57540"/>
        <dbReference type="ChEBI" id="CHEBI:57945"/>
        <dbReference type="EC" id="7.1.1.2"/>
    </reaction>
</comment>
<feature type="transmembrane region" description="Helical" evidence="10">
    <location>
        <begin position="142"/>
        <end position="162"/>
    </location>
</feature>
<evidence type="ECO:0000256" key="4">
    <source>
        <dbReference type="ARBA" id="ARBA00022448"/>
    </source>
</evidence>
<keyword evidence="9" id="KW-0830">Ubiquinone</keyword>
<reference evidence="11 12" key="1">
    <citation type="submission" date="2020-10" db="EMBL/GenBank/DDBJ databases">
        <authorList>
            <person name="Klimov P.B."/>
            <person name="Dyachkov S.M."/>
            <person name="Chetverikov P.E."/>
        </authorList>
    </citation>
    <scope>NUCLEOTIDE SEQUENCE [LARGE SCALE GENOMIC DNA]</scope>
    <source>
        <strain evidence="11">BMOC 18-1129-001#AD2665</strain>
        <tissue evidence="11">Entire mites</tissue>
    </source>
</reference>
<organism evidence="11 12">
    <name type="scientific">Fragariocoptes setiger</name>
    <dbReference type="NCBI Taxonomy" id="1670756"/>
    <lineage>
        <taxon>Eukaryota</taxon>
        <taxon>Metazoa</taxon>
        <taxon>Ecdysozoa</taxon>
        <taxon>Arthropoda</taxon>
        <taxon>Chelicerata</taxon>
        <taxon>Arachnida</taxon>
        <taxon>Acari</taxon>
        <taxon>Acariformes</taxon>
        <taxon>Trombidiformes</taxon>
        <taxon>Prostigmata</taxon>
        <taxon>Eupodina</taxon>
        <taxon>Eriophyoidea</taxon>
        <taxon>Phytoptidae</taxon>
        <taxon>Fragariocoptes</taxon>
    </lineage>
</organism>
<keyword evidence="7 10" id="KW-0472">Membrane</keyword>
<comment type="similarity">
    <text evidence="2 8">Belongs to the complex I subunit 1 family.</text>
</comment>
<name>A0ABQ7SDG5_9ACAR</name>
<geneLocation type="mitochondrion" evidence="11"/>
<dbReference type="PANTHER" id="PTHR11432">
    <property type="entry name" value="NADH DEHYDROGENASE SUBUNIT 1"/>
    <property type="match status" value="1"/>
</dbReference>
<evidence type="ECO:0000256" key="3">
    <source>
        <dbReference type="ARBA" id="ARBA00021009"/>
    </source>
</evidence>
<gene>
    <name evidence="11" type="primary">ND1</name>
    <name evidence="11" type="ORF">GZH46_03164</name>
</gene>
<dbReference type="Proteomes" id="UP000825002">
    <property type="component" value="Unassembled WGS sequence"/>
</dbReference>
<feature type="transmembrane region" description="Helical" evidence="10">
    <location>
        <begin position="103"/>
        <end position="122"/>
    </location>
</feature>
<protein>
    <recommendedName>
        <fullName evidence="3 9">NADH-ubiquinone oxidoreductase chain 1</fullName>
        <ecNumber evidence="9">7.1.1.2</ecNumber>
    </recommendedName>
</protein>
<accession>A0ABQ7SDG5</accession>
<evidence type="ECO:0000313" key="12">
    <source>
        <dbReference type="Proteomes" id="UP000825002"/>
    </source>
</evidence>
<comment type="subcellular location">
    <subcellularLocation>
        <location evidence="1">Membrane</location>
        <topology evidence="1">Multi-pass membrane protein</topology>
    </subcellularLocation>
    <subcellularLocation>
        <location evidence="8">Mitochondrion inner membrane</location>
        <topology evidence="8">Multi-pass membrane protein</topology>
    </subcellularLocation>
</comment>
<evidence type="ECO:0000256" key="2">
    <source>
        <dbReference type="ARBA" id="ARBA00010535"/>
    </source>
</evidence>
<evidence type="ECO:0000256" key="7">
    <source>
        <dbReference type="ARBA" id="ARBA00023136"/>
    </source>
</evidence>
<evidence type="ECO:0000256" key="8">
    <source>
        <dbReference type="RuleBase" id="RU000471"/>
    </source>
</evidence>
<evidence type="ECO:0000256" key="9">
    <source>
        <dbReference type="RuleBase" id="RU000473"/>
    </source>
</evidence>
<dbReference type="PANTHER" id="PTHR11432:SF3">
    <property type="entry name" value="NADH-UBIQUINONE OXIDOREDUCTASE CHAIN 1"/>
    <property type="match status" value="1"/>
</dbReference>
<dbReference type="EMBL" id="JAIFTH010000002">
    <property type="protein sequence ID" value="KAG9511431.1"/>
    <property type="molecule type" value="Genomic_DNA"/>
</dbReference>
<proteinExistence type="inferred from homology"/>